<dbReference type="Proteomes" id="UP001558481">
    <property type="component" value="Unassembled WGS sequence"/>
</dbReference>
<dbReference type="RefSeq" id="WP_368630072.1">
    <property type="nucleotide sequence ID" value="NZ_JAYWLU010000021.1"/>
</dbReference>
<dbReference type="GO" id="GO:0016787">
    <property type="term" value="F:hydrolase activity"/>
    <property type="evidence" value="ECO:0007669"/>
    <property type="project" value="UniProtKB-KW"/>
</dbReference>
<name>A0ABV3V861_9MICC</name>
<protein>
    <submittedName>
        <fullName evidence="2">Serine hydrolase domain-containing protein</fullName>
        <ecNumber evidence="2">3.1.1.103</ecNumber>
    </submittedName>
</protein>
<dbReference type="Gene3D" id="3.40.710.10">
    <property type="entry name" value="DD-peptidase/beta-lactamase superfamily"/>
    <property type="match status" value="1"/>
</dbReference>
<evidence type="ECO:0000313" key="3">
    <source>
        <dbReference type="Proteomes" id="UP001558481"/>
    </source>
</evidence>
<dbReference type="InterPro" id="IPR001466">
    <property type="entry name" value="Beta-lactam-related"/>
</dbReference>
<sequence length="424" mass="45336">MTSTDESMLDDLDKQAAHHRIPGGQVGWLRNGQKLQWSYGIRDVDSGDSVGSTTPFPIGSLSKPWVAAMAMILANDEGLHPDDPLDEFFPGTAFSLRQLLSHNAGFPTHLQGPGSTPSEWARFAVRPEVLAKPGRWSAYSSAGIVTAAALVEHLSGMSWFEATREFLAEPLGINLGLARDRSDSARGHLARSDGGWACVEPVTHPAVEDAAGGLALSAAGMIAFIEAGLAGAGPFSLPDEQREALVTDQVCTVEQPEDVGRRWSAWSLQVVGEPDSGQLILDCFLDGIVANLRCVPHTGEVLTMFTNGDQGDKLWRDTHDLLGGKEADQATGVVGEPALPIVAVPEEALGVFADGTDVVEVARDGGETHLQLDGFTLARMDWHENGRFTLMHPSRGSLGRGGYLRMSDGEEVLFLAGRVARRGK</sequence>
<dbReference type="InterPro" id="IPR012338">
    <property type="entry name" value="Beta-lactam/transpept-like"/>
</dbReference>
<dbReference type="EMBL" id="JAYWLU010000021">
    <property type="protein sequence ID" value="MEX3596003.1"/>
    <property type="molecule type" value="Genomic_DNA"/>
</dbReference>
<feature type="domain" description="Beta-lactamase-related" evidence="1">
    <location>
        <begin position="13"/>
        <end position="311"/>
    </location>
</feature>
<comment type="caution">
    <text evidence="2">The sequence shown here is derived from an EMBL/GenBank/DDBJ whole genome shotgun (WGS) entry which is preliminary data.</text>
</comment>
<proteinExistence type="predicted"/>
<gene>
    <name evidence="2" type="ORF">VVR66_14900</name>
</gene>
<dbReference type="PANTHER" id="PTHR46825">
    <property type="entry name" value="D-ALANYL-D-ALANINE-CARBOXYPEPTIDASE/ENDOPEPTIDASE AMPH"/>
    <property type="match status" value="1"/>
</dbReference>
<dbReference type="PANTHER" id="PTHR46825:SF9">
    <property type="entry name" value="BETA-LACTAMASE-RELATED DOMAIN-CONTAINING PROTEIN"/>
    <property type="match status" value="1"/>
</dbReference>
<reference evidence="2 3" key="1">
    <citation type="journal article" date="2024" name="Fungal Genet. Biol.">
        <title>The porcine skin microbiome exhibits broad fungal antagonism.</title>
        <authorList>
            <person name="De La Cruz K.F."/>
            <person name="Townsend E.C."/>
            <person name="Alex Cheong J.Z."/>
            <person name="Salamzade R."/>
            <person name="Liu A."/>
            <person name="Sandstrom S."/>
            <person name="Davila E."/>
            <person name="Huang L."/>
            <person name="Xu K.H."/>
            <person name="Wu S.Y."/>
            <person name="Meudt J.J."/>
            <person name="Shanmuganayagam D."/>
            <person name="Gibson A.L.F."/>
            <person name="Kalan L.R."/>
        </authorList>
    </citation>
    <scope>NUCLEOTIDE SEQUENCE [LARGE SCALE GENOMIC DNA]</scope>
    <source>
        <strain evidence="2 3">LK2625</strain>
    </source>
</reference>
<dbReference type="SUPFAM" id="SSF56601">
    <property type="entry name" value="beta-lactamase/transpeptidase-like"/>
    <property type="match status" value="1"/>
</dbReference>
<dbReference type="InterPro" id="IPR050491">
    <property type="entry name" value="AmpC-like"/>
</dbReference>
<evidence type="ECO:0000259" key="1">
    <source>
        <dbReference type="Pfam" id="PF00144"/>
    </source>
</evidence>
<organism evidence="2 3">
    <name type="scientific">Kocuria carniphila</name>
    <dbReference type="NCBI Taxonomy" id="262208"/>
    <lineage>
        <taxon>Bacteria</taxon>
        <taxon>Bacillati</taxon>
        <taxon>Actinomycetota</taxon>
        <taxon>Actinomycetes</taxon>
        <taxon>Micrococcales</taxon>
        <taxon>Micrococcaceae</taxon>
        <taxon>Kocuria</taxon>
    </lineage>
</organism>
<keyword evidence="2" id="KW-0378">Hydrolase</keyword>
<dbReference type="Pfam" id="PF00144">
    <property type="entry name" value="Beta-lactamase"/>
    <property type="match status" value="1"/>
</dbReference>
<evidence type="ECO:0000313" key="2">
    <source>
        <dbReference type="EMBL" id="MEX3596003.1"/>
    </source>
</evidence>
<accession>A0ABV3V861</accession>
<dbReference type="EC" id="3.1.1.103" evidence="2"/>
<keyword evidence="3" id="KW-1185">Reference proteome</keyword>